<name>A0A8J2WD60_9CRUS</name>
<organism evidence="7 8">
    <name type="scientific">Daphnia galeata</name>
    <dbReference type="NCBI Taxonomy" id="27404"/>
    <lineage>
        <taxon>Eukaryota</taxon>
        <taxon>Metazoa</taxon>
        <taxon>Ecdysozoa</taxon>
        <taxon>Arthropoda</taxon>
        <taxon>Crustacea</taxon>
        <taxon>Branchiopoda</taxon>
        <taxon>Diplostraca</taxon>
        <taxon>Cladocera</taxon>
        <taxon>Anomopoda</taxon>
        <taxon>Daphniidae</taxon>
        <taxon>Daphnia</taxon>
    </lineage>
</organism>
<dbReference type="GO" id="GO:0005634">
    <property type="term" value="C:nucleus"/>
    <property type="evidence" value="ECO:0007669"/>
    <property type="project" value="TreeGrafter"/>
</dbReference>
<dbReference type="PANTHER" id="PTHR12706:SF30">
    <property type="entry name" value="PROTEIN STRAWBERRY NOTCH-RELATED"/>
    <property type="match status" value="1"/>
</dbReference>
<dbReference type="GO" id="GO:0031490">
    <property type="term" value="F:chromatin DNA binding"/>
    <property type="evidence" value="ECO:0007669"/>
    <property type="project" value="TreeGrafter"/>
</dbReference>
<keyword evidence="3" id="KW-0804">Transcription</keyword>
<dbReference type="InterPro" id="IPR027417">
    <property type="entry name" value="P-loop_NTPase"/>
</dbReference>
<evidence type="ECO:0000256" key="2">
    <source>
        <dbReference type="ARBA" id="ARBA00023015"/>
    </source>
</evidence>
<dbReference type="FunFam" id="3.40.50.300:FF:000342">
    <property type="entry name" value="Protein strawberry notch homolog 2"/>
    <property type="match status" value="1"/>
</dbReference>
<evidence type="ECO:0000259" key="6">
    <source>
        <dbReference type="Pfam" id="PF25373"/>
    </source>
</evidence>
<keyword evidence="2" id="KW-0805">Transcription regulation</keyword>
<feature type="domain" description="Strawberry notch AAA" evidence="5">
    <location>
        <begin position="19"/>
        <end position="324"/>
    </location>
</feature>
<dbReference type="InterPro" id="IPR057332">
    <property type="entry name" value="SBNO_a/b_dom"/>
</dbReference>
<evidence type="ECO:0000259" key="4">
    <source>
        <dbReference type="Pfam" id="PF13871"/>
    </source>
</evidence>
<dbReference type="SUPFAM" id="SSF52540">
    <property type="entry name" value="P-loop containing nucleoside triphosphate hydrolases"/>
    <property type="match status" value="1"/>
</dbReference>
<dbReference type="Pfam" id="PF13871">
    <property type="entry name" value="Helicase_C_4"/>
    <property type="match status" value="1"/>
</dbReference>
<dbReference type="AlphaFoldDB" id="A0A8J2WD60"/>
<dbReference type="Gene3D" id="3.40.50.300">
    <property type="entry name" value="P-loop containing nucleotide triphosphate hydrolases"/>
    <property type="match status" value="1"/>
</dbReference>
<evidence type="ECO:0000313" key="7">
    <source>
        <dbReference type="EMBL" id="CAH0099907.1"/>
    </source>
</evidence>
<comment type="caution">
    <text evidence="7">The sequence shown here is derived from an EMBL/GenBank/DDBJ whole genome shotgun (WGS) entry which is preliminary data.</text>
</comment>
<dbReference type="GO" id="GO:0006355">
    <property type="term" value="P:regulation of DNA-templated transcription"/>
    <property type="evidence" value="ECO:0007669"/>
    <property type="project" value="InterPro"/>
</dbReference>
<feature type="domain" description="SBNO alpha/beta" evidence="6">
    <location>
        <begin position="852"/>
        <end position="981"/>
    </location>
</feature>
<dbReference type="Pfam" id="PF13872">
    <property type="entry name" value="AAA_34"/>
    <property type="match status" value="1"/>
</dbReference>
<keyword evidence="8" id="KW-1185">Reference proteome</keyword>
<evidence type="ECO:0000256" key="1">
    <source>
        <dbReference type="ARBA" id="ARBA00006992"/>
    </source>
</evidence>
<sequence>MIKQEFKKENSKKKIIVKDHPSTVNENYSLSNVALPDAWYNLELPEKTVNSGVLSAPQLEAIVYSCQSHETKLADGSRAGFLIGDGAGVGKGRMAAGIILGNFLLGRKKAIWFSVSTDLKYDAERDLRDIGADQITVHALNQSKNSSAPKDVIGSIKEGVIFSTYSDLIAELSVTSRRKLSGLEQLLKWCGQDFDGVIIFDEFHHMNNINYGGSSNMRKIELALLELQNKVPNSRIVYISTTVISELLNMASMIRLGLWGQDTPCKDFGEFMETVKKFGEIAGNMVATDMKQRGLYVNRQLSFNDVTFQINEVVLLPKCIMTYNSSVKLWVELYQSFTEAVKLADLGPNTQKILWTNFWSAHRKFFRSLCISAKVTHAIKLASEAVKRGDCVVIGLQSTGEAYTIKKIPKDRRYKRISNFVSTSKVIMQSLVEKYFPASDSLQLLADEARNEKEETVGGKRKCLKQTAATPKKKKTELTNDDSYCEIIDSRDACGPLFDHNSNSIDIKLEDEELVEDRKANFEKASLIKQQLLEKIEELGAILPPNWFDQLIDELGGLDNVAEISSRKGRVVQKNNGLIEYESRSETDVPLELINIRERERFMNGEKNIAIVSAAASSGISLQADRRVKNQRHRVYISLELPNSAEFALQQFGCTHRSNQVRAPEYIFLVSELAGDRRSALILANRLQCLGATYTNERFTKGSNKWNLDEINEYDRTVLDTINIFMERKSPVVPVPNYNNLEITSALVEVGLTSSNVQFPTKVEARVTEILNRILGTPVELQAQLLQYFIDVQSTISYRTKIDHHNYIKILDLGINKCVYRTKLLRFTSKNPIASMLPAKIELHEFEVDGGMSWKTLEEKWLSKFEEHEGFYLSKEASYGKKDIILIRRTQTVDDRAFHGNIKYTVIRPSIGVQALLETLDQIKINYTRPKNWFPKMANSKDMKLLWDFHYNASTNVCIHAYWKKCISKKNHPQGCKEGLRLCAKYKLLSGCIHLVWKTIESFFGGNMKIVRVHVESTSIVGVLIPDKCETEIINFMKQHYIQI</sequence>
<evidence type="ECO:0008006" key="9">
    <source>
        <dbReference type="Google" id="ProtNLM"/>
    </source>
</evidence>
<dbReference type="Proteomes" id="UP000789390">
    <property type="component" value="Unassembled WGS sequence"/>
</dbReference>
<reference evidence="7" key="1">
    <citation type="submission" date="2021-11" db="EMBL/GenBank/DDBJ databases">
        <authorList>
            <person name="Schell T."/>
        </authorList>
    </citation>
    <scope>NUCLEOTIDE SEQUENCE</scope>
    <source>
        <strain evidence="7">M5</strain>
    </source>
</reference>
<protein>
    <recommendedName>
        <fullName evidence="9">Helicase ATP-binding domain-containing protein</fullName>
    </recommendedName>
</protein>
<feature type="domain" description="Strawberry notch helicase C" evidence="4">
    <location>
        <begin position="546"/>
        <end position="801"/>
    </location>
</feature>
<dbReference type="GO" id="GO:0042393">
    <property type="term" value="F:histone binding"/>
    <property type="evidence" value="ECO:0007669"/>
    <property type="project" value="TreeGrafter"/>
</dbReference>
<dbReference type="InterPro" id="IPR039187">
    <property type="entry name" value="SNO_AAA"/>
</dbReference>
<dbReference type="OrthoDB" id="421838at2759"/>
<comment type="similarity">
    <text evidence="1">Belongs to the SBNO family.</text>
</comment>
<dbReference type="EMBL" id="CAKKLH010000027">
    <property type="protein sequence ID" value="CAH0099907.1"/>
    <property type="molecule type" value="Genomic_DNA"/>
</dbReference>
<dbReference type="InterPro" id="IPR026741">
    <property type="entry name" value="SNO"/>
</dbReference>
<proteinExistence type="inferred from homology"/>
<evidence type="ECO:0000259" key="5">
    <source>
        <dbReference type="Pfam" id="PF13872"/>
    </source>
</evidence>
<dbReference type="PANTHER" id="PTHR12706">
    <property type="entry name" value="STRAWBERRY NOTCH-RELATED"/>
    <property type="match status" value="1"/>
</dbReference>
<accession>A0A8J2WD60</accession>
<evidence type="ECO:0000313" key="8">
    <source>
        <dbReference type="Proteomes" id="UP000789390"/>
    </source>
</evidence>
<evidence type="ECO:0000256" key="3">
    <source>
        <dbReference type="ARBA" id="ARBA00023163"/>
    </source>
</evidence>
<gene>
    <name evidence="7" type="ORF">DGAL_LOCUS2065</name>
</gene>
<dbReference type="InterPro" id="IPR026937">
    <property type="entry name" value="SBNO_Helicase_C_dom"/>
</dbReference>
<dbReference type="Pfam" id="PF25373">
    <property type="entry name" value="SBNO"/>
    <property type="match status" value="1"/>
</dbReference>